<name>A0ABR5B6C0_CRYGA</name>
<dbReference type="EMBL" id="KN848902">
    <property type="protein sequence ID" value="KIR59103.1"/>
    <property type="molecule type" value="Genomic_DNA"/>
</dbReference>
<keyword evidence="2" id="KW-1185">Reference proteome</keyword>
<reference evidence="1 2" key="1">
    <citation type="submission" date="2015-01" db="EMBL/GenBank/DDBJ databases">
        <title>The Genome Sequence of Cryptococcus gattii CA1873.</title>
        <authorList>
            <consortium name="The Broad Institute Genomics Platform"/>
            <person name="Cuomo C."/>
            <person name="Litvintseva A."/>
            <person name="Chen Y."/>
            <person name="Heitman J."/>
            <person name="Sun S."/>
            <person name="Springer D."/>
            <person name="Dromer F."/>
            <person name="Young S."/>
            <person name="Zeng Q."/>
            <person name="Gargeya S."/>
            <person name="Abouelleil A."/>
            <person name="Alvarado L."/>
            <person name="Chapman S.B."/>
            <person name="Gainer-Dewar J."/>
            <person name="Goldberg J."/>
            <person name="Griggs A."/>
            <person name="Gujja S."/>
            <person name="Hansen M."/>
            <person name="Howarth C."/>
            <person name="Imamovic A."/>
            <person name="Larimer J."/>
            <person name="Murphy C."/>
            <person name="Naylor J."/>
            <person name="Pearson M."/>
            <person name="Priest M."/>
            <person name="Roberts A."/>
            <person name="Saif S."/>
            <person name="Shea T."/>
            <person name="Sykes S."/>
            <person name="Wortman J."/>
            <person name="Nusbaum C."/>
            <person name="Birren B."/>
        </authorList>
    </citation>
    <scope>NUCLEOTIDE SEQUENCE [LARGE SCALE GENOMIC DNA]</scope>
    <source>
        <strain evidence="1 2">CA1873</strain>
    </source>
</reference>
<organism evidence="1 2">
    <name type="scientific">Cryptococcus bacillisporus CA1873</name>
    <dbReference type="NCBI Taxonomy" id="1296111"/>
    <lineage>
        <taxon>Eukaryota</taxon>
        <taxon>Fungi</taxon>
        <taxon>Dikarya</taxon>
        <taxon>Basidiomycota</taxon>
        <taxon>Agaricomycotina</taxon>
        <taxon>Tremellomycetes</taxon>
        <taxon>Tremellales</taxon>
        <taxon>Cryptococcaceae</taxon>
        <taxon>Cryptococcus</taxon>
        <taxon>Cryptococcus gattii species complex</taxon>
    </lineage>
</organism>
<dbReference type="Proteomes" id="UP000053800">
    <property type="component" value="Unassembled WGS sequence"/>
</dbReference>
<protein>
    <recommendedName>
        <fullName evidence="3">Selenoprotein W</fullName>
    </recommendedName>
</protein>
<gene>
    <name evidence="1" type="ORF">I314_05087</name>
</gene>
<accession>A0ABR5B6C0</accession>
<evidence type="ECO:0008006" key="3">
    <source>
        <dbReference type="Google" id="ProtNLM"/>
    </source>
</evidence>
<proteinExistence type="predicted"/>
<evidence type="ECO:0000313" key="1">
    <source>
        <dbReference type="EMBL" id="KIR59103.1"/>
    </source>
</evidence>
<sequence>MSIFDYWMIALATAGSPKKSHYFGTVGEKTNPDQQHIFTNLSIASLTSLLLAMVLDADMFMSKSARPTCFPPAVLSAHPALTSRFGTDDGSGMFVVFPTGELFELEINAIDGEHPSPDSAHRPVVDEVIAKMGLCWRS</sequence>
<evidence type="ECO:0000313" key="2">
    <source>
        <dbReference type="Proteomes" id="UP000053800"/>
    </source>
</evidence>